<dbReference type="AlphaFoldDB" id="A0AAC8UWC5"/>
<organism evidence="3 4">
    <name type="scientific">Levilactobacillus koreensis</name>
    <dbReference type="NCBI Taxonomy" id="637971"/>
    <lineage>
        <taxon>Bacteria</taxon>
        <taxon>Bacillati</taxon>
        <taxon>Bacillota</taxon>
        <taxon>Bacilli</taxon>
        <taxon>Lactobacillales</taxon>
        <taxon>Lactobacillaceae</taxon>
        <taxon>Levilactobacillus</taxon>
    </lineage>
</organism>
<protein>
    <recommendedName>
        <fullName evidence="2">Alpha/beta hydrolase fold-3 domain-containing protein</fullName>
    </recommendedName>
</protein>
<dbReference type="GO" id="GO:0016787">
    <property type="term" value="F:hydrolase activity"/>
    <property type="evidence" value="ECO:0007669"/>
    <property type="project" value="UniProtKB-KW"/>
</dbReference>
<dbReference type="Gene3D" id="3.40.50.1820">
    <property type="entry name" value="alpha/beta hydrolase"/>
    <property type="match status" value="1"/>
</dbReference>
<dbReference type="KEGG" id="lko:ABN16_10980"/>
<accession>A0AAC8UWC5</accession>
<gene>
    <name evidence="3" type="ORF">ABN16_10980</name>
</gene>
<evidence type="ECO:0000259" key="2">
    <source>
        <dbReference type="Pfam" id="PF07859"/>
    </source>
</evidence>
<dbReference type="Proteomes" id="UP000036000">
    <property type="component" value="Chromosome"/>
</dbReference>
<dbReference type="RefSeq" id="WP_048735755.1">
    <property type="nucleotide sequence ID" value="NZ_CP012033.1"/>
</dbReference>
<dbReference type="EMBL" id="CP012033">
    <property type="protein sequence ID" value="AKP65463.1"/>
    <property type="molecule type" value="Genomic_DNA"/>
</dbReference>
<feature type="domain" description="Alpha/beta hydrolase fold-3" evidence="2">
    <location>
        <begin position="56"/>
        <end position="260"/>
    </location>
</feature>
<dbReference type="PANTHER" id="PTHR48081">
    <property type="entry name" value="AB HYDROLASE SUPERFAMILY PROTEIN C4A8.06C"/>
    <property type="match status" value="1"/>
</dbReference>
<evidence type="ECO:0000313" key="4">
    <source>
        <dbReference type="Proteomes" id="UP000036000"/>
    </source>
</evidence>
<keyword evidence="1" id="KW-0378">Hydrolase</keyword>
<dbReference type="PANTHER" id="PTHR48081:SF8">
    <property type="entry name" value="ALPHA_BETA HYDROLASE FOLD-3 DOMAIN-CONTAINING PROTEIN-RELATED"/>
    <property type="match status" value="1"/>
</dbReference>
<reference evidence="3 4" key="1">
    <citation type="submission" date="2015-07" db="EMBL/GenBank/DDBJ databases">
        <title>Lactobacillus korensis/26-25/ whole genome sequencing.</title>
        <authorList>
            <person name="Kim M.K."/>
            <person name="Im W.-T."/>
            <person name="Srinivasan S."/>
            <person name="Lee J.-J."/>
        </authorList>
    </citation>
    <scope>NUCLEOTIDE SEQUENCE [LARGE SCALE GENOMIC DNA]</scope>
    <source>
        <strain evidence="3 4">26-25</strain>
    </source>
</reference>
<proteinExistence type="predicted"/>
<evidence type="ECO:0000256" key="1">
    <source>
        <dbReference type="ARBA" id="ARBA00022801"/>
    </source>
</evidence>
<dbReference type="Pfam" id="PF07859">
    <property type="entry name" value="Abhydrolase_3"/>
    <property type="match status" value="1"/>
</dbReference>
<dbReference type="InterPro" id="IPR029058">
    <property type="entry name" value="AB_hydrolase_fold"/>
</dbReference>
<name>A0AAC8UWC5_9LACO</name>
<dbReference type="InterPro" id="IPR013094">
    <property type="entry name" value="AB_hydrolase_3"/>
</dbReference>
<keyword evidence="4" id="KW-1185">Reference proteome</keyword>
<dbReference type="SUPFAM" id="SSF53474">
    <property type="entry name" value="alpha/beta-Hydrolases"/>
    <property type="match status" value="1"/>
</dbReference>
<evidence type="ECO:0000313" key="3">
    <source>
        <dbReference type="EMBL" id="AKP65463.1"/>
    </source>
</evidence>
<sequence>MSLLSQARELRQQAAANHLPAPLLAVDREETLIIPTSAGEVKVYVHWPLMPTHHMIINFHGSGFIFPINDWDRLFCQKLSYRTHAAVFDVDYPLAPEHPFPQPLEASYTVVEELHQRFPHFGAPTLIGHSAGGNLIIGTQLLALRRQTDLAQRLILDYPALDLDTAPEEKPFPAGAANVISPETARLFNQFYRQNQAPGNPLISPTLASADELREFPATSILTADHDTLMPEAEAFGQELINVGTQVTCRRYADSLHGFTVNEAGAYQQAINDITRTILADWRA</sequence>
<dbReference type="InterPro" id="IPR050300">
    <property type="entry name" value="GDXG_lipolytic_enzyme"/>
</dbReference>